<accession>A0A4R4PN04</accession>
<gene>
    <name evidence="2" type="ORF">E1261_28475</name>
</gene>
<keyword evidence="1" id="KW-0732">Signal</keyword>
<dbReference type="RefSeq" id="WP_132411853.1">
    <property type="nucleotide sequence ID" value="NZ_SMKA01000164.1"/>
</dbReference>
<dbReference type="AlphaFoldDB" id="A0A4R4PN04"/>
<dbReference type="Proteomes" id="UP000295075">
    <property type="component" value="Unassembled WGS sequence"/>
</dbReference>
<feature type="signal peptide" evidence="1">
    <location>
        <begin position="1"/>
        <end position="22"/>
    </location>
</feature>
<comment type="caution">
    <text evidence="2">The sequence shown here is derived from an EMBL/GenBank/DDBJ whole genome shotgun (WGS) entry which is preliminary data.</text>
</comment>
<proteinExistence type="predicted"/>
<dbReference type="Pfam" id="PF03984">
    <property type="entry name" value="DUF346"/>
    <property type="match status" value="6"/>
</dbReference>
<dbReference type="Gene3D" id="2.120.10.70">
    <property type="entry name" value="Fucose-specific lectin"/>
    <property type="match status" value="1"/>
</dbReference>
<dbReference type="EMBL" id="SMKA01000164">
    <property type="protein sequence ID" value="TDC23444.1"/>
    <property type="molecule type" value="Genomic_DNA"/>
</dbReference>
<dbReference type="Gene3D" id="2.120.10.10">
    <property type="match status" value="1"/>
</dbReference>
<dbReference type="PANTHER" id="PTHR38792:SF3">
    <property type="entry name" value="BNR_ASP-BOX REPEAT DOMAIN PROTEIN (AFU_ORTHOLOGUE AFUA_7G06430)-RELATED"/>
    <property type="match status" value="1"/>
</dbReference>
<dbReference type="PANTHER" id="PTHR38792">
    <property type="entry name" value="BNR/ASP-BOX REPEAT DOMAIN PROTEIN (AFU_ORTHOLOGUE AFUA_7G06430)-RELATED"/>
    <property type="match status" value="1"/>
</dbReference>
<dbReference type="InterPro" id="IPR036278">
    <property type="entry name" value="Sialidase_sf"/>
</dbReference>
<reference evidence="2 3" key="1">
    <citation type="submission" date="2019-03" db="EMBL/GenBank/DDBJ databases">
        <title>Draft genome sequences of novel Actinobacteria.</title>
        <authorList>
            <person name="Sahin N."/>
            <person name="Ay H."/>
            <person name="Saygin H."/>
        </authorList>
    </citation>
    <scope>NUCLEOTIDE SEQUENCE [LARGE SCALE GENOMIC DNA]</scope>
    <source>
        <strain evidence="2 3">JCM 30547</strain>
    </source>
</reference>
<dbReference type="OrthoDB" id="5958808at2"/>
<evidence type="ECO:0008006" key="4">
    <source>
        <dbReference type="Google" id="ProtNLM"/>
    </source>
</evidence>
<protein>
    <recommendedName>
        <fullName evidence="4">Exo-alpha-sialidase</fullName>
    </recommendedName>
</protein>
<dbReference type="InterPro" id="IPR007132">
    <property type="entry name" value="DUF346"/>
</dbReference>
<keyword evidence="3" id="KW-1185">Reference proteome</keyword>
<dbReference type="SUPFAM" id="SSF89372">
    <property type="entry name" value="Fucose-specific lectin"/>
    <property type="match status" value="1"/>
</dbReference>
<evidence type="ECO:0000256" key="1">
    <source>
        <dbReference type="SAM" id="SignalP"/>
    </source>
</evidence>
<evidence type="ECO:0000313" key="2">
    <source>
        <dbReference type="EMBL" id="TDC23444.1"/>
    </source>
</evidence>
<organism evidence="2 3">
    <name type="scientific">Kribbella albertanoniae</name>
    <dbReference type="NCBI Taxonomy" id="1266829"/>
    <lineage>
        <taxon>Bacteria</taxon>
        <taxon>Bacillati</taxon>
        <taxon>Actinomycetota</taxon>
        <taxon>Actinomycetes</taxon>
        <taxon>Propionibacteriales</taxon>
        <taxon>Kribbellaceae</taxon>
        <taxon>Kribbella</taxon>
    </lineage>
</organism>
<feature type="chain" id="PRO_5020605206" description="Exo-alpha-sialidase" evidence="1">
    <location>
        <begin position="23"/>
        <end position="685"/>
    </location>
</feature>
<sequence length="685" mass="73706">MRGVLTVLVLLGLLAAGLPAQAVPIGGGTPMAPGYAFYPRVIRLEHQAQGNGTLVSALVTNDGDWIGAIHHSTDNGLTFKQVGRVADPLNHKGMCCHTLYELPQAVGAMPAGTLLWAASMGADEGTNRRMKEHVWKSGDQGRTWTFLAEVDESPSSAGTWEPEFTVTTDGRLVMFYSDETDGVHSQKLVEHATTDGVNWTGPRDVVALTDTAARPGMAVVRKVPDGTYLMSYEICGPGHNCEAYVRWSTDGWNWGSPTDAGSRVRTADGRYPGSTPTITVAGNTVVLNSMRVRNADGSFAAGDGRMFFGNAASGHGDWFEVTAPVQIPDPGNGVCPTWSNPLLGSADGKSVFQIATDYDAGGTCRAWPGAGAAVPVGSRSAVESGRTFVTQYQQHLFATASSGTLRHWFWDSRDGMHSDTWGTAVAGQPAGFLYGEQQHVFWRSTSGVLEHSFYDPASGSYHDTWGTGLGGDPAALVNGNAQHAWAVDASGNLQHWWWAPGQAVQRNTWGSGLAGRPSAMLVQDAEHIVVRTTDGRIRHTWWTGPQGFRSETIGNDVTGDPVTAQIGDAQHIWATTSNGELRHWWWNAREGWRTDVWSTSAVGRPAFLQVGAAQHIWHRTTTGDLIHVHWSPATGLARETWGTGITGDPTATAVGSAQHVWSLDADNAAQHWWTEGSSIRHDTWG</sequence>
<evidence type="ECO:0000313" key="3">
    <source>
        <dbReference type="Proteomes" id="UP000295075"/>
    </source>
</evidence>
<name>A0A4R4PN04_9ACTN</name>
<dbReference type="CDD" id="cd15482">
    <property type="entry name" value="Sialidase_non-viral"/>
    <property type="match status" value="1"/>
</dbReference>
<dbReference type="SUPFAM" id="SSF50939">
    <property type="entry name" value="Sialidases"/>
    <property type="match status" value="1"/>
</dbReference>